<dbReference type="PANTHER" id="PTHR11339">
    <property type="entry name" value="EXTRACELLULAR MATRIX GLYCOPROTEIN RELATED"/>
    <property type="match status" value="1"/>
</dbReference>
<dbReference type="STRING" id="94827.A0A099Z072"/>
<dbReference type="InterPro" id="IPR001007">
    <property type="entry name" value="VWF_dom"/>
</dbReference>
<evidence type="ECO:0000256" key="5">
    <source>
        <dbReference type="SAM" id="MobiDB-lite"/>
    </source>
</evidence>
<feature type="compositionally biased region" description="Polar residues" evidence="5">
    <location>
        <begin position="53"/>
        <end position="76"/>
    </location>
</feature>
<evidence type="ECO:0000259" key="8">
    <source>
        <dbReference type="PROSITE" id="PS51233"/>
    </source>
</evidence>
<feature type="region of interest" description="Disordered" evidence="5">
    <location>
        <begin position="1"/>
        <end position="20"/>
    </location>
</feature>
<feature type="disulfide bond" evidence="4">
    <location>
        <begin position="861"/>
        <end position="910"/>
    </location>
</feature>
<feature type="domain" description="VWFC" evidence="7">
    <location>
        <begin position="697"/>
        <end position="764"/>
    </location>
</feature>
<dbReference type="InterPro" id="IPR001846">
    <property type="entry name" value="VWF_type-D"/>
</dbReference>
<keyword evidence="2 4" id="KW-1015">Disulfide bond</keyword>
<dbReference type="InterPro" id="IPR050780">
    <property type="entry name" value="Mucin_vWF_Thrombospondin_sf"/>
</dbReference>
<dbReference type="AlphaFoldDB" id="A0A099Z072"/>
<evidence type="ECO:0000313" key="9">
    <source>
        <dbReference type="EMBL" id="KGL74498.1"/>
    </source>
</evidence>
<dbReference type="PROSITE" id="PS01225">
    <property type="entry name" value="CTCK_2"/>
    <property type="match status" value="1"/>
</dbReference>
<dbReference type="SMART" id="SM00832">
    <property type="entry name" value="C8"/>
    <property type="match status" value="1"/>
</dbReference>
<feature type="non-terminal residue" evidence="9">
    <location>
        <position position="963"/>
    </location>
</feature>
<feature type="non-terminal residue" evidence="9">
    <location>
        <position position="1"/>
    </location>
</feature>
<dbReference type="PROSITE" id="PS01208">
    <property type="entry name" value="VWFC_1"/>
    <property type="match status" value="2"/>
</dbReference>
<accession>A0A099Z072</accession>
<evidence type="ECO:0000256" key="2">
    <source>
        <dbReference type="ARBA" id="ARBA00023157"/>
    </source>
</evidence>
<dbReference type="EMBL" id="KL887102">
    <property type="protein sequence ID" value="KGL74498.1"/>
    <property type="molecule type" value="Genomic_DNA"/>
</dbReference>
<protein>
    <submittedName>
        <fullName evidence="9">Mucin-2</fullName>
    </submittedName>
</protein>
<feature type="domain" description="CTCK" evidence="6">
    <location>
        <begin position="838"/>
        <end position="934"/>
    </location>
</feature>
<organism evidence="9 10">
    <name type="scientific">Tinamus guttatus</name>
    <name type="common">White-throated tinamou</name>
    <dbReference type="NCBI Taxonomy" id="94827"/>
    <lineage>
        <taxon>Eukaryota</taxon>
        <taxon>Metazoa</taxon>
        <taxon>Chordata</taxon>
        <taxon>Craniata</taxon>
        <taxon>Vertebrata</taxon>
        <taxon>Euteleostomi</taxon>
        <taxon>Archelosauria</taxon>
        <taxon>Archosauria</taxon>
        <taxon>Dinosauria</taxon>
        <taxon>Saurischia</taxon>
        <taxon>Theropoda</taxon>
        <taxon>Coelurosauria</taxon>
        <taxon>Aves</taxon>
        <taxon>Palaeognathae</taxon>
        <taxon>Tinamiformes</taxon>
        <taxon>Tinamidae</taxon>
        <taxon>Tinamus</taxon>
    </lineage>
</organism>
<evidence type="ECO:0000256" key="3">
    <source>
        <dbReference type="ARBA" id="ARBA00023180"/>
    </source>
</evidence>
<dbReference type="PROSITE" id="PS51233">
    <property type="entry name" value="VWFD"/>
    <property type="match status" value="1"/>
</dbReference>
<name>A0A099Z072_TINGU</name>
<evidence type="ECO:0000256" key="1">
    <source>
        <dbReference type="ARBA" id="ARBA00022737"/>
    </source>
</evidence>
<dbReference type="Pfam" id="PF08742">
    <property type="entry name" value="C8"/>
    <property type="match status" value="1"/>
</dbReference>
<keyword evidence="1" id="KW-0677">Repeat</keyword>
<dbReference type="Gene3D" id="2.10.25.10">
    <property type="entry name" value="Laminin"/>
    <property type="match status" value="1"/>
</dbReference>
<dbReference type="GO" id="GO:0005615">
    <property type="term" value="C:extracellular space"/>
    <property type="evidence" value="ECO:0007669"/>
    <property type="project" value="TreeGrafter"/>
</dbReference>
<evidence type="ECO:0000259" key="6">
    <source>
        <dbReference type="PROSITE" id="PS01225"/>
    </source>
</evidence>
<dbReference type="SMART" id="SM00216">
    <property type="entry name" value="VWD"/>
    <property type="match status" value="1"/>
</dbReference>
<dbReference type="PROSITE" id="PS01185">
    <property type="entry name" value="CTCK_1"/>
    <property type="match status" value="1"/>
</dbReference>
<dbReference type="SUPFAM" id="SSF57603">
    <property type="entry name" value="FnI-like domain"/>
    <property type="match status" value="1"/>
</dbReference>
<dbReference type="InterPro" id="IPR014853">
    <property type="entry name" value="VWF/SSPO/ZAN-like_Cys-rich_dom"/>
</dbReference>
<evidence type="ECO:0000313" key="10">
    <source>
        <dbReference type="Proteomes" id="UP000053641"/>
    </source>
</evidence>
<dbReference type="InterPro" id="IPR006207">
    <property type="entry name" value="Cys_knot_C"/>
</dbReference>
<feature type="region of interest" description="Disordered" evidence="5">
    <location>
        <begin position="36"/>
        <end position="76"/>
    </location>
</feature>
<dbReference type="GO" id="GO:0031012">
    <property type="term" value="C:extracellular matrix"/>
    <property type="evidence" value="ECO:0007669"/>
    <property type="project" value="TreeGrafter"/>
</dbReference>
<feature type="domain" description="VWFD" evidence="8">
    <location>
        <begin position="258"/>
        <end position="441"/>
    </location>
</feature>
<dbReference type="InterPro" id="IPR036084">
    <property type="entry name" value="Ser_inhib-like_sf"/>
</dbReference>
<gene>
    <name evidence="9" type="ORF">N309_15183</name>
</gene>
<evidence type="ECO:0000259" key="7">
    <source>
        <dbReference type="PROSITE" id="PS50184"/>
    </source>
</evidence>
<dbReference type="SUPFAM" id="SSF57567">
    <property type="entry name" value="Serine protease inhibitors"/>
    <property type="match status" value="1"/>
</dbReference>
<keyword evidence="10" id="KW-1185">Reference proteome</keyword>
<dbReference type="SMART" id="SM00214">
    <property type="entry name" value="VWC"/>
    <property type="match status" value="3"/>
</dbReference>
<proteinExistence type="predicted"/>
<feature type="disulfide bond" evidence="4">
    <location>
        <begin position="872"/>
        <end position="926"/>
    </location>
</feature>
<sequence>PTTSTAVPTNTTTSATPSTTSLQTNTITEITSTVYTETTAPTTRPPGPEGSATPISVTTSRVTETAPSTEATTLGSPLTSVKTTTVFTLASGITETTSTGTFTGSAVSFPTSTSFTIHSGTTSAEPTLSAVTSFPVLPTTSGTTPTQSFTTTFGTTSSRSTTTPVTTITSSLVSTSTSGPSTVSRSFFYYYFFLSLQIQAGESLWICNCTEAICIEDDKFVLVPVICNPPPKPTCTNGLAPVQVIDADGCCWHWECDCFCTGWGDPHYMTFDGYYYSYQGNCTYVLVEEINKSVDNFGVYIDNYHCDVHDPVSCPRTLIVRHETQEVRIAIVTPNSLQVEVTVNQQEVALPYKKFGLSVYESGINKVVDIPELKMNVTFNGLSFSIRMPYSLFGNNTQGQCGTCNNNTADDCMLPNGNIAENCETMADHWQVVDPSKPQCSPGILPTKGPSTTTGQACEESSICQLLLGSVFEKCHKIVDPEKFYTACVFDSCTLPQLDLECSSLQVYAAICADQGVCLEWRSHTNGVCSYTCPAHKEYRACGPITEITCKSSPEQQNQTETEEVEGCFCPNGTMLYDAGVDVCVTTCGCVGLDDVPREFGEEFTIDCKDCVCLEGGKGIVCEAHKCAEQDEISCDGEGLYQVTEVNSEDLCCPIISCKCNTSFCTTTPPKCDLGFEVYSHIPNGQCCPVYRCVSKGVCVHQNAEFLPNSSVFIDKCQNCYCTNEVNITTQLNVISCEHVPCDTYCEPGYERQPVTGECCGKCVQTKCVIHTSESSILVLSPGEFQNDPYNNCTLYSCVTIHDQLISSTSEITCPAFNEDSCKPGTVTFLPNGCCKTCTPLDSSTPCSVRERKDFIVYQGCYSETRVDLTECEGTCGTFSLYSAEANSLEHSCSCCREEKTSVKEVKLKCPNGNTQTYQYVYVESCSCLDTECEISESRESRSTEESDRESALNRIKRAISLT</sequence>
<dbReference type="Pfam" id="PF00094">
    <property type="entry name" value="VWD"/>
    <property type="match status" value="1"/>
</dbReference>
<feature type="domain" description="VWFC" evidence="7">
    <location>
        <begin position="590"/>
        <end position="659"/>
    </location>
</feature>
<reference evidence="9 10" key="1">
    <citation type="submission" date="2014-06" db="EMBL/GenBank/DDBJ databases">
        <title>Genome evolution of avian class.</title>
        <authorList>
            <person name="Zhang G."/>
            <person name="Li C."/>
        </authorList>
    </citation>
    <scope>NUCLEOTIDE SEQUENCE [LARGE SCALE GENOMIC DNA]</scope>
    <source>
        <strain evidence="9">BGI_N309</strain>
    </source>
</reference>
<keyword evidence="3" id="KW-0325">Glycoprotein</keyword>
<dbReference type="PANTHER" id="PTHR11339:SF406">
    <property type="entry name" value="MUCIN-5AC-LIKE"/>
    <property type="match status" value="1"/>
</dbReference>
<dbReference type="SMART" id="SM00041">
    <property type="entry name" value="CT"/>
    <property type="match status" value="1"/>
</dbReference>
<dbReference type="Proteomes" id="UP000053641">
    <property type="component" value="Unassembled WGS sequence"/>
</dbReference>
<feature type="disulfide bond" evidence="4">
    <location>
        <begin position="876"/>
        <end position="928"/>
    </location>
</feature>
<comment type="caution">
    <text evidence="4">Lacks conserved residue(s) required for the propagation of feature annotation.</text>
</comment>
<dbReference type="PROSITE" id="PS50184">
    <property type="entry name" value="VWFC_2"/>
    <property type="match status" value="2"/>
</dbReference>
<dbReference type="CDD" id="cd19941">
    <property type="entry name" value="TIL"/>
    <property type="match status" value="1"/>
</dbReference>
<evidence type="ECO:0000256" key="4">
    <source>
        <dbReference type="PROSITE-ProRule" id="PRU00039"/>
    </source>
</evidence>